<dbReference type="CDD" id="cd06225">
    <property type="entry name" value="HAMP"/>
    <property type="match status" value="1"/>
</dbReference>
<gene>
    <name evidence="14" type="ORF">SAMN05421553_2463</name>
</gene>
<keyword evidence="11" id="KW-0812">Transmembrane</keyword>
<evidence type="ECO:0000256" key="1">
    <source>
        <dbReference type="ARBA" id="ARBA00000085"/>
    </source>
</evidence>
<dbReference type="Pfam" id="PF00672">
    <property type="entry name" value="HAMP"/>
    <property type="match status" value="1"/>
</dbReference>
<evidence type="ECO:0000256" key="6">
    <source>
        <dbReference type="ARBA" id="ARBA00022679"/>
    </source>
</evidence>
<keyword evidence="7" id="KW-0547">Nucleotide-binding</keyword>
<proteinExistence type="predicted"/>
<dbReference type="PROSITE" id="PS50885">
    <property type="entry name" value="HAMP"/>
    <property type="match status" value="1"/>
</dbReference>
<dbReference type="InterPro" id="IPR003660">
    <property type="entry name" value="HAMP_dom"/>
</dbReference>
<dbReference type="Gene3D" id="6.10.340.10">
    <property type="match status" value="1"/>
</dbReference>
<dbReference type="PANTHER" id="PTHR44936">
    <property type="entry name" value="SENSOR PROTEIN CREC"/>
    <property type="match status" value="1"/>
</dbReference>
<dbReference type="OrthoDB" id="9804645at2"/>
<keyword evidence="11" id="KW-0472">Membrane</keyword>
<accession>A0A1H4ZRW6</accession>
<feature type="domain" description="HAMP" evidence="13">
    <location>
        <begin position="161"/>
        <end position="213"/>
    </location>
</feature>
<evidence type="ECO:0000256" key="4">
    <source>
        <dbReference type="ARBA" id="ARBA00022475"/>
    </source>
</evidence>
<dbReference type="SMART" id="SM00388">
    <property type="entry name" value="HisKA"/>
    <property type="match status" value="1"/>
</dbReference>
<comment type="catalytic activity">
    <reaction evidence="1">
        <text>ATP + protein L-histidine = ADP + protein N-phospho-L-histidine.</text>
        <dbReference type="EC" id="2.7.13.3"/>
    </reaction>
</comment>
<dbReference type="InterPro" id="IPR003661">
    <property type="entry name" value="HisK_dim/P_dom"/>
</dbReference>
<keyword evidence="9" id="KW-0067">ATP-binding</keyword>
<dbReference type="InterPro" id="IPR003594">
    <property type="entry name" value="HATPase_dom"/>
</dbReference>
<dbReference type="Pfam" id="PF00512">
    <property type="entry name" value="HisKA"/>
    <property type="match status" value="1"/>
</dbReference>
<keyword evidence="10" id="KW-0175">Coiled coil</keyword>
<dbReference type="SMART" id="SM00304">
    <property type="entry name" value="HAMP"/>
    <property type="match status" value="1"/>
</dbReference>
<dbReference type="InterPro" id="IPR036097">
    <property type="entry name" value="HisK_dim/P_sf"/>
</dbReference>
<dbReference type="STRING" id="53406.SAMN05421553_2463"/>
<evidence type="ECO:0000313" key="15">
    <source>
        <dbReference type="Proteomes" id="UP000242849"/>
    </source>
</evidence>
<dbReference type="SMART" id="SM00387">
    <property type="entry name" value="HATPase_c"/>
    <property type="match status" value="1"/>
</dbReference>
<dbReference type="Gene3D" id="1.10.287.130">
    <property type="match status" value="1"/>
</dbReference>
<keyword evidence="8 14" id="KW-0418">Kinase</keyword>
<organism evidence="14 15">
    <name type="scientific">Pseudomonas anguilliseptica</name>
    <dbReference type="NCBI Taxonomy" id="53406"/>
    <lineage>
        <taxon>Bacteria</taxon>
        <taxon>Pseudomonadati</taxon>
        <taxon>Pseudomonadota</taxon>
        <taxon>Gammaproteobacteria</taxon>
        <taxon>Pseudomonadales</taxon>
        <taxon>Pseudomonadaceae</taxon>
        <taxon>Pseudomonas</taxon>
    </lineage>
</organism>
<protein>
    <recommendedName>
        <fullName evidence="3">histidine kinase</fullName>
        <ecNumber evidence="3">2.7.13.3</ecNumber>
    </recommendedName>
</protein>
<dbReference type="PANTHER" id="PTHR44936:SF10">
    <property type="entry name" value="SENSOR PROTEIN RSTB"/>
    <property type="match status" value="1"/>
</dbReference>
<dbReference type="SUPFAM" id="SSF47384">
    <property type="entry name" value="Homodimeric domain of signal transducing histidine kinase"/>
    <property type="match status" value="1"/>
</dbReference>
<dbReference type="SUPFAM" id="SSF55874">
    <property type="entry name" value="ATPase domain of HSP90 chaperone/DNA topoisomerase II/histidine kinase"/>
    <property type="match status" value="1"/>
</dbReference>
<keyword evidence="5" id="KW-0597">Phosphoprotein</keyword>
<evidence type="ECO:0000256" key="3">
    <source>
        <dbReference type="ARBA" id="ARBA00012438"/>
    </source>
</evidence>
<dbReference type="InterPro" id="IPR005467">
    <property type="entry name" value="His_kinase_dom"/>
</dbReference>
<dbReference type="EMBL" id="FNSC01000001">
    <property type="protein sequence ID" value="SED32832.1"/>
    <property type="molecule type" value="Genomic_DNA"/>
</dbReference>
<dbReference type="PRINTS" id="PR00344">
    <property type="entry name" value="BCTRLSENSOR"/>
</dbReference>
<dbReference type="AlphaFoldDB" id="A0A1H4ZRW6"/>
<feature type="coiled-coil region" evidence="10">
    <location>
        <begin position="239"/>
        <end position="266"/>
    </location>
</feature>
<feature type="transmembrane region" description="Helical" evidence="11">
    <location>
        <begin position="6"/>
        <end position="27"/>
    </location>
</feature>
<keyword evidence="11" id="KW-1133">Transmembrane helix</keyword>
<dbReference type="InterPro" id="IPR050980">
    <property type="entry name" value="2C_sensor_his_kinase"/>
</dbReference>
<dbReference type="Proteomes" id="UP000242849">
    <property type="component" value="Unassembled WGS sequence"/>
</dbReference>
<dbReference type="GO" id="GO:0000155">
    <property type="term" value="F:phosphorelay sensor kinase activity"/>
    <property type="evidence" value="ECO:0007669"/>
    <property type="project" value="InterPro"/>
</dbReference>
<dbReference type="InterPro" id="IPR004358">
    <property type="entry name" value="Sig_transdc_His_kin-like_C"/>
</dbReference>
<evidence type="ECO:0000256" key="10">
    <source>
        <dbReference type="SAM" id="Coils"/>
    </source>
</evidence>
<sequence length="430" mass="48263">MLKFFVRFYLGLVMALVISLLIASTLLGRQYETSMAQENIWLTRALNSLIQQRLSDVPQTQWPGLLQPMAGDYPFAIDSVTLDTLTAAERQQMQAEGVAVRLDLDSLAESITLYYPLAGYPERVLRYQASNQLYAGYNWILLVLLFGLLLGIALSVWWLARPLVRHIYQLAQVSREIGTGRLDARADEKAPAPLGKLASDINGMAQQLDQLLQEQQAMTGAVAHELRTPIANLRFALDLTRSTDDVERLREQIAEMDVDIDALDELVDELLTYARLRHSGDAISKQSLCLKPLLTQQLNKLGPLQSGLNYRLECDDELQLEASECDLLRAFSNLLRNAQRYARQQVQISVQQQADHLTLVVEDDGHGIPLADRQRVLLPFTRLDQSRSRAIGGFGLGLAIVQRIVQQHQGQILIEDSTLGGSRICLHFPR</sequence>
<keyword evidence="15" id="KW-1185">Reference proteome</keyword>
<keyword evidence="6" id="KW-0808">Transferase</keyword>
<dbReference type="RefSeq" id="WP_090380958.1">
    <property type="nucleotide sequence ID" value="NZ_CP156749.1"/>
</dbReference>
<evidence type="ECO:0000256" key="11">
    <source>
        <dbReference type="SAM" id="Phobius"/>
    </source>
</evidence>
<evidence type="ECO:0000313" key="14">
    <source>
        <dbReference type="EMBL" id="SED32832.1"/>
    </source>
</evidence>
<keyword evidence="4" id="KW-1003">Cell membrane</keyword>
<dbReference type="GO" id="GO:0005524">
    <property type="term" value="F:ATP binding"/>
    <property type="evidence" value="ECO:0007669"/>
    <property type="project" value="UniProtKB-KW"/>
</dbReference>
<evidence type="ECO:0000256" key="5">
    <source>
        <dbReference type="ARBA" id="ARBA00022553"/>
    </source>
</evidence>
<feature type="domain" description="Histidine kinase" evidence="12">
    <location>
        <begin position="221"/>
        <end position="430"/>
    </location>
</feature>
<reference evidence="15" key="1">
    <citation type="submission" date="2016-10" db="EMBL/GenBank/DDBJ databases">
        <authorList>
            <person name="Varghese N."/>
            <person name="Submissions S."/>
        </authorList>
    </citation>
    <scope>NUCLEOTIDE SEQUENCE [LARGE SCALE GENOMIC DNA]</scope>
    <source>
        <strain evidence="15">DSM 12111</strain>
    </source>
</reference>
<feature type="transmembrane region" description="Helical" evidence="11">
    <location>
        <begin position="136"/>
        <end position="160"/>
    </location>
</feature>
<comment type="subcellular location">
    <subcellularLocation>
        <location evidence="2">Cell membrane</location>
        <topology evidence="2">Multi-pass membrane protein</topology>
    </subcellularLocation>
</comment>
<dbReference type="GO" id="GO:0005886">
    <property type="term" value="C:plasma membrane"/>
    <property type="evidence" value="ECO:0007669"/>
    <property type="project" value="UniProtKB-SubCell"/>
</dbReference>
<evidence type="ECO:0000259" key="13">
    <source>
        <dbReference type="PROSITE" id="PS50885"/>
    </source>
</evidence>
<evidence type="ECO:0000256" key="7">
    <source>
        <dbReference type="ARBA" id="ARBA00022741"/>
    </source>
</evidence>
<dbReference type="PROSITE" id="PS50109">
    <property type="entry name" value="HIS_KIN"/>
    <property type="match status" value="1"/>
</dbReference>
<evidence type="ECO:0000256" key="2">
    <source>
        <dbReference type="ARBA" id="ARBA00004651"/>
    </source>
</evidence>
<evidence type="ECO:0000256" key="9">
    <source>
        <dbReference type="ARBA" id="ARBA00022840"/>
    </source>
</evidence>
<evidence type="ECO:0000259" key="12">
    <source>
        <dbReference type="PROSITE" id="PS50109"/>
    </source>
</evidence>
<evidence type="ECO:0000256" key="8">
    <source>
        <dbReference type="ARBA" id="ARBA00022777"/>
    </source>
</evidence>
<dbReference type="Pfam" id="PF02518">
    <property type="entry name" value="HATPase_c"/>
    <property type="match status" value="1"/>
</dbReference>
<dbReference type="EC" id="2.7.13.3" evidence="3"/>
<dbReference type="InterPro" id="IPR036890">
    <property type="entry name" value="HATPase_C_sf"/>
</dbReference>
<name>A0A1H4ZRW6_PSEAG</name>
<dbReference type="Gene3D" id="3.30.565.10">
    <property type="entry name" value="Histidine kinase-like ATPase, C-terminal domain"/>
    <property type="match status" value="1"/>
</dbReference>
<dbReference type="CDD" id="cd00082">
    <property type="entry name" value="HisKA"/>
    <property type="match status" value="1"/>
</dbReference>